<dbReference type="CDD" id="cd07061">
    <property type="entry name" value="HP_HAP_like"/>
    <property type="match status" value="1"/>
</dbReference>
<dbReference type="GO" id="GO:0016791">
    <property type="term" value="F:phosphatase activity"/>
    <property type="evidence" value="ECO:0007669"/>
    <property type="project" value="UniProtKB-ARBA"/>
</dbReference>
<dbReference type="SUPFAM" id="SSF53254">
    <property type="entry name" value="Phosphoglycerate mutase-like"/>
    <property type="match status" value="2"/>
</dbReference>
<dbReference type="PANTHER" id="PTHR11567">
    <property type="entry name" value="ACID PHOSPHATASE-RELATED"/>
    <property type="match status" value="1"/>
</dbReference>
<gene>
    <name evidence="3" type="ORF">DICVIV_07788</name>
</gene>
<accession>A0A0D8XNL2</accession>
<dbReference type="PANTHER" id="PTHR11567:SF210">
    <property type="entry name" value="ACID PHOSPHATASE 5-RELATED"/>
    <property type="match status" value="1"/>
</dbReference>
<evidence type="ECO:0000256" key="1">
    <source>
        <dbReference type="ARBA" id="ARBA00005375"/>
    </source>
</evidence>
<evidence type="ECO:0000256" key="2">
    <source>
        <dbReference type="SAM" id="SignalP"/>
    </source>
</evidence>
<dbReference type="Pfam" id="PF00328">
    <property type="entry name" value="His_Phos_2"/>
    <property type="match status" value="1"/>
</dbReference>
<evidence type="ECO:0000313" key="3">
    <source>
        <dbReference type="EMBL" id="KJH46140.1"/>
    </source>
</evidence>
<protein>
    <submittedName>
        <fullName evidence="3">Histidine acid phosphatase</fullName>
    </submittedName>
</protein>
<feature type="chain" id="PRO_5002335841" evidence="2">
    <location>
        <begin position="19"/>
        <end position="326"/>
    </location>
</feature>
<dbReference type="STRING" id="29172.A0A0D8XNL2"/>
<evidence type="ECO:0000313" key="4">
    <source>
        <dbReference type="Proteomes" id="UP000053766"/>
    </source>
</evidence>
<proteinExistence type="inferred from homology"/>
<dbReference type="InterPro" id="IPR050645">
    <property type="entry name" value="Histidine_acid_phosphatase"/>
</dbReference>
<dbReference type="InterPro" id="IPR029033">
    <property type="entry name" value="His_PPase_superfam"/>
</dbReference>
<name>A0A0D8XNL2_DICVI</name>
<keyword evidence="2" id="KW-0732">Signal</keyword>
<organism evidence="3 4">
    <name type="scientific">Dictyocaulus viviparus</name>
    <name type="common">Bovine lungworm</name>
    <dbReference type="NCBI Taxonomy" id="29172"/>
    <lineage>
        <taxon>Eukaryota</taxon>
        <taxon>Metazoa</taxon>
        <taxon>Ecdysozoa</taxon>
        <taxon>Nematoda</taxon>
        <taxon>Chromadorea</taxon>
        <taxon>Rhabditida</taxon>
        <taxon>Rhabditina</taxon>
        <taxon>Rhabditomorpha</taxon>
        <taxon>Strongyloidea</taxon>
        <taxon>Metastrongylidae</taxon>
        <taxon>Dictyocaulus</taxon>
    </lineage>
</organism>
<dbReference type="Proteomes" id="UP000053766">
    <property type="component" value="Unassembled WGS sequence"/>
</dbReference>
<reference evidence="3 4" key="1">
    <citation type="submission" date="2013-11" db="EMBL/GenBank/DDBJ databases">
        <title>Draft genome of the bovine lungworm Dictyocaulus viviparus.</title>
        <authorList>
            <person name="Mitreva M."/>
        </authorList>
    </citation>
    <scope>NUCLEOTIDE SEQUENCE [LARGE SCALE GENOMIC DNA]</scope>
    <source>
        <strain evidence="3 4">HannoverDv2000</strain>
    </source>
</reference>
<dbReference type="OrthoDB" id="5821688at2759"/>
<comment type="similarity">
    <text evidence="1">Belongs to the histidine acid phosphatase family.</text>
</comment>
<reference evidence="4" key="2">
    <citation type="journal article" date="2016" name="Sci. Rep.">
        <title>Dictyocaulus viviparus genome, variome and transcriptome elucidate lungworm biology and support future intervention.</title>
        <authorList>
            <person name="McNulty S.N."/>
            <person name="Strube C."/>
            <person name="Rosa B.A."/>
            <person name="Martin J.C."/>
            <person name="Tyagi R."/>
            <person name="Choi Y.J."/>
            <person name="Wang Q."/>
            <person name="Hallsworth Pepin K."/>
            <person name="Zhang X."/>
            <person name="Ozersky P."/>
            <person name="Wilson R.K."/>
            <person name="Sternberg P.W."/>
            <person name="Gasser R.B."/>
            <person name="Mitreva M."/>
        </authorList>
    </citation>
    <scope>NUCLEOTIDE SEQUENCE [LARGE SCALE GENOMIC DNA]</scope>
    <source>
        <strain evidence="4">HannoverDv2000</strain>
    </source>
</reference>
<sequence>MLLSGCLLLIITSSFILGRRSSEEQNGKAKLVPIEANVDSLIYVHASGSIFIADNRAQAAVVALGLLSHTNSMRPYLNVMSLVCAQDKVMNQQVWRHGDRTPAYSVPFNDVSTWEEGLGELTKKGIAQQYRLGKWLRARYYNWLGQRFHRSEVWRHGDRTPAYSVPFNDVSTWEEGLGELTKKGIAQQYRLGKWLRARYYNWLGQRFHRSEVFVRSSDYNRTLMSAQANMAGLFPPSKSEIWDDKLDWQPVPIHSVPKVIDKELYEDIDCPTASSEFLRVKKSEVVRQMERENEDLIKYLGENSKIPNFDIDKLRVVYDNIFCMVC</sequence>
<dbReference type="AlphaFoldDB" id="A0A0D8XNL2"/>
<feature type="signal peptide" evidence="2">
    <location>
        <begin position="1"/>
        <end position="18"/>
    </location>
</feature>
<dbReference type="InterPro" id="IPR000560">
    <property type="entry name" value="His_Pase_clade-2"/>
</dbReference>
<keyword evidence="4" id="KW-1185">Reference proteome</keyword>
<dbReference type="EMBL" id="KN716367">
    <property type="protein sequence ID" value="KJH46140.1"/>
    <property type="molecule type" value="Genomic_DNA"/>
</dbReference>
<dbReference type="Gene3D" id="3.40.50.1240">
    <property type="entry name" value="Phosphoglycerate mutase-like"/>
    <property type="match status" value="2"/>
</dbReference>